<reference evidence="7 8" key="1">
    <citation type="journal article" date="2024" name="Insects">
        <title>An Improved Chromosome-Level Genome Assembly of the Firefly Pyrocoelia pectoralis.</title>
        <authorList>
            <person name="Fu X."/>
            <person name="Meyer-Rochow V.B."/>
            <person name="Ballantyne L."/>
            <person name="Zhu X."/>
        </authorList>
    </citation>
    <scope>NUCLEOTIDE SEQUENCE [LARGE SCALE GENOMIC DNA]</scope>
    <source>
        <strain evidence="7">XCY_ONT2</strain>
    </source>
</reference>
<evidence type="ECO:0000256" key="1">
    <source>
        <dbReference type="ARBA" id="ARBA00022670"/>
    </source>
</evidence>
<name>A0AAN7V2F0_9COLE</name>
<dbReference type="InterPro" id="IPR043504">
    <property type="entry name" value="Peptidase_S1_PA_chymotrypsin"/>
</dbReference>
<dbReference type="PANTHER" id="PTHR24276:SF96">
    <property type="entry name" value="PEPTIDASE S1 DOMAIN-CONTAINING PROTEIN"/>
    <property type="match status" value="1"/>
</dbReference>
<evidence type="ECO:0000259" key="6">
    <source>
        <dbReference type="PROSITE" id="PS50240"/>
    </source>
</evidence>
<proteinExistence type="predicted"/>
<keyword evidence="4" id="KW-1015">Disulfide bond</keyword>
<keyword evidence="2" id="KW-0378">Hydrolase</keyword>
<accession>A0AAN7V2F0</accession>
<comment type="caution">
    <text evidence="7">The sequence shown here is derived from an EMBL/GenBank/DDBJ whole genome shotgun (WGS) entry which is preliminary data.</text>
</comment>
<dbReference type="EMBL" id="JAVRBK010000010">
    <property type="protein sequence ID" value="KAK5638844.1"/>
    <property type="molecule type" value="Genomic_DNA"/>
</dbReference>
<evidence type="ECO:0000313" key="7">
    <source>
        <dbReference type="EMBL" id="KAK5638844.1"/>
    </source>
</evidence>
<dbReference type="PANTHER" id="PTHR24276">
    <property type="entry name" value="POLYSERASE-RELATED"/>
    <property type="match status" value="1"/>
</dbReference>
<dbReference type="InterPro" id="IPR050430">
    <property type="entry name" value="Peptidase_S1"/>
</dbReference>
<evidence type="ECO:0000256" key="4">
    <source>
        <dbReference type="ARBA" id="ARBA00023157"/>
    </source>
</evidence>
<dbReference type="GO" id="GO:0006508">
    <property type="term" value="P:proteolysis"/>
    <property type="evidence" value="ECO:0007669"/>
    <property type="project" value="UniProtKB-KW"/>
</dbReference>
<dbReference type="Gene3D" id="2.40.10.10">
    <property type="entry name" value="Trypsin-like serine proteases"/>
    <property type="match status" value="1"/>
</dbReference>
<dbReference type="InterPro" id="IPR009003">
    <property type="entry name" value="Peptidase_S1_PA"/>
</dbReference>
<evidence type="ECO:0000313" key="8">
    <source>
        <dbReference type="Proteomes" id="UP001329430"/>
    </source>
</evidence>
<evidence type="ECO:0000256" key="5">
    <source>
        <dbReference type="SAM" id="SignalP"/>
    </source>
</evidence>
<keyword evidence="5" id="KW-0732">Signal</keyword>
<dbReference type="SUPFAM" id="SSF50494">
    <property type="entry name" value="Trypsin-like serine proteases"/>
    <property type="match status" value="1"/>
</dbReference>
<feature type="chain" id="PRO_5042820065" description="Peptidase S1 domain-containing protein" evidence="5">
    <location>
        <begin position="20"/>
        <end position="255"/>
    </location>
</feature>
<dbReference type="PROSITE" id="PS50240">
    <property type="entry name" value="TRYPSIN_DOM"/>
    <property type="match status" value="1"/>
</dbReference>
<dbReference type="Proteomes" id="UP001329430">
    <property type="component" value="Chromosome 10"/>
</dbReference>
<dbReference type="InterPro" id="IPR001254">
    <property type="entry name" value="Trypsin_dom"/>
</dbReference>
<keyword evidence="8" id="KW-1185">Reference proteome</keyword>
<dbReference type="CDD" id="cd00190">
    <property type="entry name" value="Tryp_SPc"/>
    <property type="match status" value="1"/>
</dbReference>
<dbReference type="Pfam" id="PF00089">
    <property type="entry name" value="Trypsin"/>
    <property type="match status" value="1"/>
</dbReference>
<dbReference type="SMART" id="SM00020">
    <property type="entry name" value="Tryp_SPc"/>
    <property type="match status" value="1"/>
</dbReference>
<evidence type="ECO:0000256" key="3">
    <source>
        <dbReference type="ARBA" id="ARBA00022825"/>
    </source>
</evidence>
<gene>
    <name evidence="7" type="ORF">RI129_013139</name>
</gene>
<evidence type="ECO:0000256" key="2">
    <source>
        <dbReference type="ARBA" id="ARBA00022801"/>
    </source>
</evidence>
<dbReference type="AlphaFoldDB" id="A0AAN7V2F0"/>
<organism evidence="7 8">
    <name type="scientific">Pyrocoelia pectoralis</name>
    <dbReference type="NCBI Taxonomy" id="417401"/>
    <lineage>
        <taxon>Eukaryota</taxon>
        <taxon>Metazoa</taxon>
        <taxon>Ecdysozoa</taxon>
        <taxon>Arthropoda</taxon>
        <taxon>Hexapoda</taxon>
        <taxon>Insecta</taxon>
        <taxon>Pterygota</taxon>
        <taxon>Neoptera</taxon>
        <taxon>Endopterygota</taxon>
        <taxon>Coleoptera</taxon>
        <taxon>Polyphaga</taxon>
        <taxon>Elateriformia</taxon>
        <taxon>Elateroidea</taxon>
        <taxon>Lampyridae</taxon>
        <taxon>Lampyrinae</taxon>
        <taxon>Pyrocoelia</taxon>
    </lineage>
</organism>
<keyword evidence="1" id="KW-0645">Protease</keyword>
<dbReference type="GO" id="GO:0004252">
    <property type="term" value="F:serine-type endopeptidase activity"/>
    <property type="evidence" value="ECO:0007669"/>
    <property type="project" value="InterPro"/>
</dbReference>
<keyword evidence="3" id="KW-0720">Serine protease</keyword>
<feature type="domain" description="Peptidase S1" evidence="6">
    <location>
        <begin position="29"/>
        <end position="249"/>
    </location>
</feature>
<sequence>MIYKIVITILGLLFLSAEGLELGHLKSRIIGGTIVPVGKYPFVVSLTNATGHHCGGAIIGENCVLTNGRCSLSARKNTTVVAGTNNLKLGGKVYQVYQTFQPPGYNNINYMYNIGVVKIVGKFTFDNTTMPIRLSTSDPPVGSSCTLPGWGLHSWPSTTMSTDLYEISLKRIPDLVCNRTSQKEFPLIYKFCTENNYKHAPCTGDLGGPLVCDNEVKGTVSTLKECGTGYPDTHEKVVHWRDWIESVCKIKHCPK</sequence>
<feature type="signal peptide" evidence="5">
    <location>
        <begin position="1"/>
        <end position="19"/>
    </location>
</feature>
<protein>
    <recommendedName>
        <fullName evidence="6">Peptidase S1 domain-containing protein</fullName>
    </recommendedName>
</protein>